<feature type="transmembrane region" description="Helical" evidence="1">
    <location>
        <begin position="7"/>
        <end position="23"/>
    </location>
</feature>
<dbReference type="Proteomes" id="UP000257127">
    <property type="component" value="Unassembled WGS sequence"/>
</dbReference>
<feature type="transmembrane region" description="Helical" evidence="1">
    <location>
        <begin position="29"/>
        <end position="49"/>
    </location>
</feature>
<dbReference type="EMBL" id="QURB01000004">
    <property type="protein sequence ID" value="RFC54423.1"/>
    <property type="molecule type" value="Genomic_DNA"/>
</dbReference>
<feature type="transmembrane region" description="Helical" evidence="1">
    <location>
        <begin position="111"/>
        <end position="128"/>
    </location>
</feature>
<keyword evidence="1" id="KW-1133">Transmembrane helix</keyword>
<accession>A0A3E1EY71</accession>
<keyword evidence="1" id="KW-0812">Transmembrane</keyword>
<evidence type="ECO:0000256" key="1">
    <source>
        <dbReference type="SAM" id="Phobius"/>
    </source>
</evidence>
<proteinExistence type="predicted"/>
<name>A0A3E1EY71_9FLAO</name>
<dbReference type="RefSeq" id="WP_116880825.1">
    <property type="nucleotide sequence ID" value="NZ_QURB01000004.1"/>
</dbReference>
<reference evidence="2 3" key="1">
    <citation type="submission" date="2018-08" db="EMBL/GenBank/DDBJ databases">
        <title>The draft genome squence of Brumimicrobium sp. N62.</title>
        <authorList>
            <person name="Du Z.-J."/>
            <person name="Luo H.-R."/>
        </authorList>
    </citation>
    <scope>NUCLEOTIDE SEQUENCE [LARGE SCALE GENOMIC DNA]</scope>
    <source>
        <strain evidence="2 3">N62</strain>
    </source>
</reference>
<feature type="transmembrane region" description="Helical" evidence="1">
    <location>
        <begin position="69"/>
        <end position="91"/>
    </location>
</feature>
<keyword evidence="3" id="KW-1185">Reference proteome</keyword>
<feature type="transmembrane region" description="Helical" evidence="1">
    <location>
        <begin position="156"/>
        <end position="176"/>
    </location>
</feature>
<protein>
    <submittedName>
        <fullName evidence="2">Uncharacterized protein</fullName>
    </submittedName>
</protein>
<organism evidence="2 3">
    <name type="scientific">Brumimicrobium aurantiacum</name>
    <dbReference type="NCBI Taxonomy" id="1737063"/>
    <lineage>
        <taxon>Bacteria</taxon>
        <taxon>Pseudomonadati</taxon>
        <taxon>Bacteroidota</taxon>
        <taxon>Flavobacteriia</taxon>
        <taxon>Flavobacteriales</taxon>
        <taxon>Crocinitomicaceae</taxon>
        <taxon>Brumimicrobium</taxon>
    </lineage>
</organism>
<sequence length="195" mass="22479">MKQIKLINAISEAIIPLLGIFFFDWGLYFILLFYFIDLIATEVFIYLKVQKIVQFQKIKFPFSTRFGRLIINSVLALILIILSHLTVYFIVPNIDFASAFIEFLSYEEAGIPIPQGYILLPLVVLTNFQQYKTTFIQSGVYRVTSWKDLIFSRRKALYIAILGAVIAMLIASFIAMPESIYVMLIVAVKIWVDLK</sequence>
<evidence type="ECO:0000313" key="2">
    <source>
        <dbReference type="EMBL" id="RFC54423.1"/>
    </source>
</evidence>
<gene>
    <name evidence="2" type="ORF">DXU93_08340</name>
</gene>
<keyword evidence="1" id="KW-0472">Membrane</keyword>
<comment type="caution">
    <text evidence="2">The sequence shown here is derived from an EMBL/GenBank/DDBJ whole genome shotgun (WGS) entry which is preliminary data.</text>
</comment>
<dbReference type="AlphaFoldDB" id="A0A3E1EY71"/>
<evidence type="ECO:0000313" key="3">
    <source>
        <dbReference type="Proteomes" id="UP000257127"/>
    </source>
</evidence>
<dbReference type="OrthoDB" id="1467215at2"/>